<name>A0A0F9SD88_9ZZZZ</name>
<accession>A0A0F9SD88</accession>
<protein>
    <submittedName>
        <fullName evidence="2">Uncharacterized protein</fullName>
    </submittedName>
</protein>
<reference evidence="2" key="1">
    <citation type="journal article" date="2015" name="Nature">
        <title>Complex archaea that bridge the gap between prokaryotes and eukaryotes.</title>
        <authorList>
            <person name="Spang A."/>
            <person name="Saw J.H."/>
            <person name="Jorgensen S.L."/>
            <person name="Zaremba-Niedzwiedzka K."/>
            <person name="Martijn J."/>
            <person name="Lind A.E."/>
            <person name="van Eijk R."/>
            <person name="Schleper C."/>
            <person name="Guy L."/>
            <person name="Ettema T.J."/>
        </authorList>
    </citation>
    <scope>NUCLEOTIDE SEQUENCE</scope>
</reference>
<organism evidence="2">
    <name type="scientific">marine sediment metagenome</name>
    <dbReference type="NCBI Taxonomy" id="412755"/>
    <lineage>
        <taxon>unclassified sequences</taxon>
        <taxon>metagenomes</taxon>
        <taxon>ecological metagenomes</taxon>
    </lineage>
</organism>
<sequence>MTEEGKDKEGGAGEGDDERMVPLNVVTSIRADEQAKRTALEAQIEELEAEKDVLSRADEPAYTGKYDEEDRAEVKSIAQGLLEDQLGPLVSVIETLVGNTQNSALKSKLEGVEGLPAEMTDALLGKVEDYRAEAAKQGRTITHQEALGYLLVEDLPGVVKSISETSEESRKTALDKKRAAAMVAAGGGLPVGVPTELDKDWHKSLPDGVDPADFALARVLEASGVELPGPS</sequence>
<comment type="caution">
    <text evidence="2">The sequence shown here is derived from an EMBL/GenBank/DDBJ whole genome shotgun (WGS) entry which is preliminary data.</text>
</comment>
<feature type="region of interest" description="Disordered" evidence="1">
    <location>
        <begin position="51"/>
        <end position="70"/>
    </location>
</feature>
<feature type="compositionally biased region" description="Basic and acidic residues" evidence="1">
    <location>
        <begin position="1"/>
        <end position="11"/>
    </location>
</feature>
<proteinExistence type="predicted"/>
<dbReference type="EMBL" id="LAZR01000537">
    <property type="protein sequence ID" value="KKN64999.1"/>
    <property type="molecule type" value="Genomic_DNA"/>
</dbReference>
<evidence type="ECO:0000256" key="1">
    <source>
        <dbReference type="SAM" id="MobiDB-lite"/>
    </source>
</evidence>
<evidence type="ECO:0000313" key="2">
    <source>
        <dbReference type="EMBL" id="KKN64999.1"/>
    </source>
</evidence>
<feature type="region of interest" description="Disordered" evidence="1">
    <location>
        <begin position="1"/>
        <end position="22"/>
    </location>
</feature>
<gene>
    <name evidence="2" type="ORF">LCGC14_0485560</name>
</gene>
<dbReference type="AlphaFoldDB" id="A0A0F9SD88"/>